<reference evidence="2 3" key="1">
    <citation type="submission" date="2017-01" db="EMBL/GenBank/DDBJ databases">
        <title>Genome Sequencing of a Marine Spirillum, Oceanospirillum multiglobuliferum ATCC 33336, from Japan.</title>
        <authorList>
            <person name="Carney J.G."/>
            <person name="Trachtenberg A.M."/>
            <person name="Rheaume B.A."/>
            <person name="Linnane J.D."/>
            <person name="Pitts N.L."/>
            <person name="Mykles D.L."/>
            <person name="Maclea K.S."/>
        </authorList>
    </citation>
    <scope>NUCLEOTIDE SEQUENCE [LARGE SCALE GENOMIC DNA]</scope>
    <source>
        <strain evidence="2 3">ATCC 33336</strain>
    </source>
</reference>
<dbReference type="Proteomes" id="UP000191418">
    <property type="component" value="Unassembled WGS sequence"/>
</dbReference>
<comment type="caution">
    <text evidence="2">The sequence shown here is derived from an EMBL/GenBank/DDBJ whole genome shotgun (WGS) entry which is preliminary data.</text>
</comment>
<keyword evidence="3" id="KW-1185">Reference proteome</keyword>
<sequence>MGNYKKLALVLFSSAAISACSTINEGIRKIEGTPPDTSISAQSVYDEAKIQYNTWLAKLESSESLKLYSPSLYQDTMQAWSKAVDIYEDFAEDPAVAVKSYSFFSSGTYAERFQAEIAKVDAQYDKLLKLKARADEVLSPSIEQMAYLEEINSEKYYPERFKEMKSMYKSLFAYIADKELADAQNKQAEFLNQAKKLEIETVLEANIKPLEEDFNLLKSQQINEQAPISYLKAKAELALATQTVKSNPRNSQLISEAVKKVKFELAHTTNVAAEVRNLKITKPNELESLVLDLEGQLLSISKVFDKADFRDTPLRKQFQQVAQRANNLSQSHEAILQEVLDLKRHIELLKIQLKTAQAQIEAQRASQTEPAKENKEVNEPKPTT</sequence>
<proteinExistence type="predicted"/>
<dbReference type="OrthoDB" id="6099999at2"/>
<dbReference type="EMBL" id="MTSM01000019">
    <property type="protein sequence ID" value="OPX54761.1"/>
    <property type="molecule type" value="Genomic_DNA"/>
</dbReference>
<feature type="region of interest" description="Disordered" evidence="1">
    <location>
        <begin position="361"/>
        <end position="384"/>
    </location>
</feature>
<gene>
    <name evidence="2" type="ORF">BTE48_12720</name>
</gene>
<protein>
    <submittedName>
        <fullName evidence="2">Uncharacterized protein</fullName>
    </submittedName>
</protein>
<name>A0A1T4RMI7_9GAMM</name>
<feature type="compositionally biased region" description="Basic and acidic residues" evidence="1">
    <location>
        <begin position="370"/>
        <end position="384"/>
    </location>
</feature>
<dbReference type="PROSITE" id="PS51257">
    <property type="entry name" value="PROKAR_LIPOPROTEIN"/>
    <property type="match status" value="1"/>
</dbReference>
<evidence type="ECO:0000256" key="1">
    <source>
        <dbReference type="SAM" id="MobiDB-lite"/>
    </source>
</evidence>
<dbReference type="AlphaFoldDB" id="A0A1T4RMI7"/>
<dbReference type="STRING" id="64969.SAMN02745127_02472"/>
<evidence type="ECO:0000313" key="3">
    <source>
        <dbReference type="Proteomes" id="UP000191418"/>
    </source>
</evidence>
<accession>A0A1T4RMI7</accession>
<evidence type="ECO:0000313" key="2">
    <source>
        <dbReference type="EMBL" id="OPX54761.1"/>
    </source>
</evidence>
<dbReference type="RefSeq" id="WP_078746018.1">
    <property type="nucleotide sequence ID" value="NZ_FUXG01000018.1"/>
</dbReference>
<organism evidence="2 3">
    <name type="scientific">Oceanospirillum multiglobuliferum</name>
    <dbReference type="NCBI Taxonomy" id="64969"/>
    <lineage>
        <taxon>Bacteria</taxon>
        <taxon>Pseudomonadati</taxon>
        <taxon>Pseudomonadota</taxon>
        <taxon>Gammaproteobacteria</taxon>
        <taxon>Oceanospirillales</taxon>
        <taxon>Oceanospirillaceae</taxon>
        <taxon>Oceanospirillum</taxon>
    </lineage>
</organism>